<dbReference type="GO" id="GO:0004674">
    <property type="term" value="F:protein serine/threonine kinase activity"/>
    <property type="evidence" value="ECO:0007669"/>
    <property type="project" value="UniProtKB-KW"/>
</dbReference>
<evidence type="ECO:0000256" key="9">
    <source>
        <dbReference type="PIRSR" id="PIRSR630616-2"/>
    </source>
</evidence>
<evidence type="ECO:0000256" key="8">
    <source>
        <dbReference type="PIRSR" id="PIRSR630616-1"/>
    </source>
</evidence>
<dbReference type="FunCoup" id="A0A2R5GRA1">
    <property type="interactions" value="32"/>
</dbReference>
<evidence type="ECO:0000256" key="10">
    <source>
        <dbReference type="PIRSR" id="PIRSR630616-3"/>
    </source>
</evidence>
<dbReference type="GO" id="GO:0005524">
    <property type="term" value="F:ATP binding"/>
    <property type="evidence" value="ECO:0007669"/>
    <property type="project" value="UniProtKB-UniRule"/>
</dbReference>
<comment type="caution">
    <text evidence="16">The sequence shown here is derived from an EMBL/GenBank/DDBJ whole genome shotgun (WGS) entry which is preliminary data.</text>
</comment>
<dbReference type="OrthoDB" id="377346at2759"/>
<dbReference type="EMBL" id="BEYU01000133">
    <property type="protein sequence ID" value="GBG32839.1"/>
    <property type="molecule type" value="Genomic_DNA"/>
</dbReference>
<dbReference type="AlphaFoldDB" id="A0A2R5GRA1"/>
<dbReference type="EC" id="2.7.11.1" evidence="13"/>
<evidence type="ECO:0000256" key="7">
    <source>
        <dbReference type="ARBA" id="ARBA00048679"/>
    </source>
</evidence>
<feature type="region of interest" description="Disordered" evidence="14">
    <location>
        <begin position="1"/>
        <end position="30"/>
    </location>
</feature>
<name>A0A2R5GRA1_9STRA</name>
<dbReference type="PROSITE" id="PS00108">
    <property type="entry name" value="PROTEIN_KINASE_ST"/>
    <property type="match status" value="1"/>
</dbReference>
<dbReference type="InterPro" id="IPR017441">
    <property type="entry name" value="Protein_kinase_ATP_BS"/>
</dbReference>
<accession>A0A2R5GRA1</accession>
<dbReference type="FunFam" id="3.30.200.20:FF:000042">
    <property type="entry name" value="Aurora kinase A"/>
    <property type="match status" value="1"/>
</dbReference>
<comment type="catalytic activity">
    <reaction evidence="6 13">
        <text>L-threonyl-[protein] + ATP = O-phospho-L-threonyl-[protein] + ADP + H(+)</text>
        <dbReference type="Rhea" id="RHEA:46608"/>
        <dbReference type="Rhea" id="RHEA-COMP:11060"/>
        <dbReference type="Rhea" id="RHEA-COMP:11605"/>
        <dbReference type="ChEBI" id="CHEBI:15378"/>
        <dbReference type="ChEBI" id="CHEBI:30013"/>
        <dbReference type="ChEBI" id="CHEBI:30616"/>
        <dbReference type="ChEBI" id="CHEBI:61977"/>
        <dbReference type="ChEBI" id="CHEBI:456216"/>
        <dbReference type="EC" id="2.7.11.1"/>
    </reaction>
</comment>
<comment type="similarity">
    <text evidence="13">Belongs to the protein kinase superfamily. Ser/Thr protein kinase family. Aurora subfamily.</text>
</comment>
<feature type="active site" description="Proton acceptor" evidence="8">
    <location>
        <position position="204"/>
    </location>
</feature>
<dbReference type="PROSITE" id="PS50011">
    <property type="entry name" value="PROTEIN_KINASE_DOM"/>
    <property type="match status" value="1"/>
</dbReference>
<evidence type="ECO:0000256" key="4">
    <source>
        <dbReference type="ARBA" id="ARBA00022777"/>
    </source>
</evidence>
<dbReference type="InParanoid" id="A0A2R5GRA1"/>
<evidence type="ECO:0000256" key="14">
    <source>
        <dbReference type="SAM" id="MobiDB-lite"/>
    </source>
</evidence>
<evidence type="ECO:0000256" key="5">
    <source>
        <dbReference type="ARBA" id="ARBA00022840"/>
    </source>
</evidence>
<dbReference type="Gene3D" id="3.30.200.20">
    <property type="entry name" value="Phosphorylase Kinase, domain 1"/>
    <property type="match status" value="1"/>
</dbReference>
<evidence type="ECO:0000256" key="11">
    <source>
        <dbReference type="PROSITE-ProRule" id="PRU10141"/>
    </source>
</evidence>
<gene>
    <name evidence="16" type="ORF">FCC1311_090642</name>
</gene>
<proteinExistence type="inferred from homology"/>
<feature type="binding site" evidence="9">
    <location>
        <position position="222"/>
    </location>
    <ligand>
        <name>ATP</name>
        <dbReference type="ChEBI" id="CHEBI:30616"/>
    </ligand>
</feature>
<feature type="binding site" evidence="9">
    <location>
        <position position="89"/>
    </location>
    <ligand>
        <name>ATP</name>
        <dbReference type="ChEBI" id="CHEBI:30616"/>
    </ligand>
</feature>
<keyword evidence="2 13" id="KW-0808">Transferase</keyword>
<dbReference type="InterPro" id="IPR008271">
    <property type="entry name" value="Ser/Thr_kinase_AS"/>
</dbReference>
<feature type="binding site" evidence="9 11">
    <location>
        <position position="108"/>
    </location>
    <ligand>
        <name>ATP</name>
        <dbReference type="ChEBI" id="CHEBI:30616"/>
    </ligand>
</feature>
<reference evidence="16 17" key="1">
    <citation type="submission" date="2017-12" db="EMBL/GenBank/DDBJ databases">
        <title>Sequencing, de novo assembly and annotation of complete genome of a new Thraustochytrid species, strain FCC1311.</title>
        <authorList>
            <person name="Sedici K."/>
            <person name="Godart F."/>
            <person name="Aiese Cigliano R."/>
            <person name="Sanseverino W."/>
            <person name="Barakat M."/>
            <person name="Ortet P."/>
            <person name="Marechal E."/>
            <person name="Cagnac O."/>
            <person name="Amato A."/>
        </authorList>
    </citation>
    <scope>NUCLEOTIDE SEQUENCE [LARGE SCALE GENOMIC DNA]</scope>
</reference>
<dbReference type="Pfam" id="PF00069">
    <property type="entry name" value="Pkinase"/>
    <property type="match status" value="1"/>
</dbReference>
<dbReference type="InterPro" id="IPR011009">
    <property type="entry name" value="Kinase-like_dom_sf"/>
</dbReference>
<protein>
    <recommendedName>
        <fullName evidence="13">Aurora kinase</fullName>
        <ecNumber evidence="13">2.7.11.1</ecNumber>
    </recommendedName>
</protein>
<feature type="domain" description="Protein kinase" evidence="15">
    <location>
        <begin position="79"/>
        <end position="336"/>
    </location>
</feature>
<keyword evidence="4 13" id="KW-0418">Kinase</keyword>
<evidence type="ECO:0000256" key="13">
    <source>
        <dbReference type="RuleBase" id="RU367134"/>
    </source>
</evidence>
<dbReference type="SMART" id="SM00220">
    <property type="entry name" value="S_TKc"/>
    <property type="match status" value="1"/>
</dbReference>
<evidence type="ECO:0000259" key="15">
    <source>
        <dbReference type="PROSITE" id="PS50011"/>
    </source>
</evidence>
<sequence length="355" mass="39843">MERDGDAAAGCENEMATGNARRGSNSDVLSGKTTKSILEKNLQQSSNIPEHVKRGLLGGSGSQGGPGSSGGKRWCLNDFEVGRGLGKGKFGNVYLARTKKEKRVVALKVLFKEEIENSDLMHQLKREIEIHHRLRHKNVVRLYSYFHDKERVYLILEYVPGGELFEELKNSPSGRFEEPRASAVIRQLVCALTQCHKLGVVHRDIKPENILVARDNSIKLADFGWSVNSTRAKEEIKRKTLCGTVDYLPPEMVAETAYSERADIWMTGVLLFEMLVGTAPFVAPDQTDTCTNVSMCNYEMPKDISPEAKSLLSSILVSDPELRLWPIHKILYHPWIIMHAPPDEIERIHLKVGPI</sequence>
<dbReference type="FunFam" id="1.10.510.10:FF:000235">
    <property type="entry name" value="Serine/threonine-protein kinase ark1"/>
    <property type="match status" value="1"/>
</dbReference>
<comment type="catalytic activity">
    <reaction evidence="7 13">
        <text>L-seryl-[protein] + ATP = O-phospho-L-seryl-[protein] + ADP + H(+)</text>
        <dbReference type="Rhea" id="RHEA:17989"/>
        <dbReference type="Rhea" id="RHEA-COMP:9863"/>
        <dbReference type="Rhea" id="RHEA-COMP:11604"/>
        <dbReference type="ChEBI" id="CHEBI:15378"/>
        <dbReference type="ChEBI" id="CHEBI:29999"/>
        <dbReference type="ChEBI" id="CHEBI:30616"/>
        <dbReference type="ChEBI" id="CHEBI:83421"/>
        <dbReference type="ChEBI" id="CHEBI:456216"/>
        <dbReference type="EC" id="2.7.11.1"/>
    </reaction>
</comment>
<dbReference type="CDD" id="cd14007">
    <property type="entry name" value="STKc_Aurora"/>
    <property type="match status" value="1"/>
</dbReference>
<keyword evidence="17" id="KW-1185">Reference proteome</keyword>
<dbReference type="Proteomes" id="UP000241890">
    <property type="component" value="Unassembled WGS sequence"/>
</dbReference>
<feature type="cross-link" description="Glycyl lysine isopeptide (Lys-Gly) (interchain with G-Cter in SUMO2)" evidence="10">
    <location>
        <position position="206"/>
    </location>
</feature>
<organism evidence="16 17">
    <name type="scientific">Hondaea fermentalgiana</name>
    <dbReference type="NCBI Taxonomy" id="2315210"/>
    <lineage>
        <taxon>Eukaryota</taxon>
        <taxon>Sar</taxon>
        <taxon>Stramenopiles</taxon>
        <taxon>Bigyra</taxon>
        <taxon>Labyrinthulomycetes</taxon>
        <taxon>Thraustochytrida</taxon>
        <taxon>Thraustochytriidae</taxon>
        <taxon>Hondaea</taxon>
    </lineage>
</organism>
<dbReference type="PANTHER" id="PTHR24350">
    <property type="entry name" value="SERINE/THREONINE-PROTEIN KINASE IAL-RELATED"/>
    <property type="match status" value="1"/>
</dbReference>
<evidence type="ECO:0000313" key="17">
    <source>
        <dbReference type="Proteomes" id="UP000241890"/>
    </source>
</evidence>
<dbReference type="InterPro" id="IPR000719">
    <property type="entry name" value="Prot_kinase_dom"/>
</dbReference>
<dbReference type="Gene3D" id="1.10.510.10">
    <property type="entry name" value="Transferase(Phosphotransferase) domain 1"/>
    <property type="match status" value="1"/>
</dbReference>
<keyword evidence="3 9" id="KW-0547">Nucleotide-binding</keyword>
<dbReference type="PROSITE" id="PS00107">
    <property type="entry name" value="PROTEIN_KINASE_ATP"/>
    <property type="match status" value="1"/>
</dbReference>
<evidence type="ECO:0000256" key="12">
    <source>
        <dbReference type="RuleBase" id="RU000304"/>
    </source>
</evidence>
<dbReference type="InterPro" id="IPR030616">
    <property type="entry name" value="Aur-like"/>
</dbReference>
<evidence type="ECO:0000256" key="3">
    <source>
        <dbReference type="ARBA" id="ARBA00022741"/>
    </source>
</evidence>
<evidence type="ECO:0000313" key="16">
    <source>
        <dbReference type="EMBL" id="GBG32839.1"/>
    </source>
</evidence>
<dbReference type="SUPFAM" id="SSF56112">
    <property type="entry name" value="Protein kinase-like (PK-like)"/>
    <property type="match status" value="1"/>
</dbReference>
<evidence type="ECO:0000256" key="1">
    <source>
        <dbReference type="ARBA" id="ARBA00022527"/>
    </source>
</evidence>
<evidence type="ECO:0000256" key="2">
    <source>
        <dbReference type="ARBA" id="ARBA00022679"/>
    </source>
</evidence>
<keyword evidence="5 9" id="KW-0067">ATP-binding</keyword>
<evidence type="ECO:0000256" key="6">
    <source>
        <dbReference type="ARBA" id="ARBA00047899"/>
    </source>
</evidence>
<keyword evidence="1 12" id="KW-0723">Serine/threonine-protein kinase</keyword>
<feature type="binding site" evidence="9">
    <location>
        <begin position="208"/>
        <end position="209"/>
    </location>
    <ligand>
        <name>ATP</name>
        <dbReference type="ChEBI" id="CHEBI:30616"/>
    </ligand>
</feature>